<feature type="region of interest" description="Disordered" evidence="1">
    <location>
        <begin position="278"/>
        <end position="308"/>
    </location>
</feature>
<name>A0A8H7XSZ3_PSICU</name>
<accession>A0A8H7XSZ3</accession>
<dbReference type="EMBL" id="JAFIQS010000009">
    <property type="protein sequence ID" value="KAG5165436.1"/>
    <property type="molecule type" value="Genomic_DNA"/>
</dbReference>
<dbReference type="Pfam" id="PF18758">
    <property type="entry name" value="KDZ"/>
    <property type="match status" value="1"/>
</dbReference>
<dbReference type="OrthoDB" id="3214502at2759"/>
<dbReference type="AlphaFoldDB" id="A0A8H7XSZ3"/>
<dbReference type="PANTHER" id="PTHR33096:SF1">
    <property type="entry name" value="CXC1-LIKE CYSTEINE CLUSTER ASSOCIATED WITH KDZ TRANSPOSASES DOMAIN-CONTAINING PROTEIN"/>
    <property type="match status" value="1"/>
</dbReference>
<evidence type="ECO:0000259" key="2">
    <source>
        <dbReference type="Pfam" id="PF18803"/>
    </source>
</evidence>
<organism evidence="3">
    <name type="scientific">Psilocybe cubensis</name>
    <name type="common">Psychedelic mushroom</name>
    <name type="synonym">Stropharia cubensis</name>
    <dbReference type="NCBI Taxonomy" id="181762"/>
    <lineage>
        <taxon>Eukaryota</taxon>
        <taxon>Fungi</taxon>
        <taxon>Dikarya</taxon>
        <taxon>Basidiomycota</taxon>
        <taxon>Agaricomycotina</taxon>
        <taxon>Agaricomycetes</taxon>
        <taxon>Agaricomycetidae</taxon>
        <taxon>Agaricales</taxon>
        <taxon>Agaricineae</taxon>
        <taxon>Strophariaceae</taxon>
        <taxon>Psilocybe</taxon>
    </lineage>
</organism>
<dbReference type="InterPro" id="IPR041457">
    <property type="entry name" value="CxC2_KDZ-assoc"/>
</dbReference>
<dbReference type="PANTHER" id="PTHR33096">
    <property type="entry name" value="CXC2 DOMAIN-CONTAINING PROTEIN"/>
    <property type="match status" value="1"/>
</dbReference>
<comment type="caution">
    <text evidence="3">The sequence shown here is derived from an EMBL/GenBank/DDBJ whole genome shotgun (WGS) entry which is preliminary data.</text>
</comment>
<reference evidence="3" key="1">
    <citation type="submission" date="2021-02" db="EMBL/GenBank/DDBJ databases">
        <title>Psilocybe cubensis genome.</title>
        <authorList>
            <person name="Mckernan K.J."/>
            <person name="Crawford S."/>
            <person name="Trippe A."/>
            <person name="Kane L.T."/>
            <person name="Mclaughlin S."/>
        </authorList>
    </citation>
    <scope>NUCLEOTIDE SEQUENCE [LARGE SCALE GENOMIC DNA]</scope>
    <source>
        <strain evidence="3">MGC-MH-2018</strain>
    </source>
</reference>
<dbReference type="Pfam" id="PF18803">
    <property type="entry name" value="CxC2"/>
    <property type="match status" value="1"/>
</dbReference>
<protein>
    <recommendedName>
        <fullName evidence="2">CxC2-like cysteine cluster KDZ transposase-associated domain-containing protein</fullName>
    </recommendedName>
</protein>
<feature type="compositionally biased region" description="Acidic residues" evidence="1">
    <location>
        <begin position="281"/>
        <end position="302"/>
    </location>
</feature>
<evidence type="ECO:0000256" key="1">
    <source>
        <dbReference type="SAM" id="MobiDB-lite"/>
    </source>
</evidence>
<sequence length="1165" mass="132171">MGRKSKRSRLVEGEVDAAQYVTVRKVRKVDEDGKVDVQRIIKPVQDPRASYKQQHNGAATGSNVQDEWEYHNNGVNDNETILETPKKKTQKDYILQFVQRVDTFLGALLSREALLDNERLCQSCRGGKIAIWRCKDCALGRTMCRKCLRHAHMEDPFHRVECWNGKNFRSAELWEVGSTVVVPHHTGTRICDSLQLQTKQLEESECIKDEAEQHSLRRAIPTVDNAPVDIAQDGEIDGDNGKPNGELEQRTTAAADINLELLQDQNFFEYLDALCNGSDSEPIEEPDDDAEASEENGEDETEPTNWNDMNYNHAARVRVVHTNGIHHISLVTCSCSGMHNIPCDLIAFRLWPTSFIRIRTLFSAQVLDGFRLANLELHASAYQFYHLLRRITSPMNPSGVVDLYNEFRRMTRLWRWTKKLKWAGYAGHNGKKVAEVENGELANYCPACPQPGINLPSNWEEDPNRFVYRQILMADGNFKADHVQPKKPSHDVWLSEGSGIIPNREEYHAFLKSAIEKLTVWSAQLGSILTMLTKENLQGAPCENTFRAITGALQASKSCDVTGVVGIACARHGCYAPNSLVDLFKGEQQKNVDFALLAAIKSTGVHPKQGLMFMYDVICQFFVYVKERIGHLLPEGLDLDRAIGLFHVHAHKDECLFCYSPSFIPGAARVIGEILETLWAKLNGISPTARTATLAHRAEMLDDHATDSNHKKALDMPKDLCRRYVEAIETRDSTQKYFAEVSQVVPQDLVNLWTCQITDAEAQRLTTPNVMDIYAAKGRGQDGEALDSDAALITEDPVEAYIQFALIVEEKEIEIRLCVRQLTKLPRHADPHKIQTLRDKLRPLLGELERLQEGAGIIEENTTRQGSIVELLDWADECSPDEVVEERQATAPSVELIEDHKICLPSHGNASRSLAPHELKMRIFQAKSHLNKIRNLIAEKSFQYSNVICKAPRKGVRTRSRAKIDDMNHQITFYSQLYTECWARLILLGADNATLQKFQVLKKEDVKTSTAILDPNTPGSTRVQLSWIWHTAIQRLGPNIIAEGGEFHVANAENGAIDLDETDPETLTEFKRVHWLRARAQFQRWNEEATILDYEMLWTVNYFVHKAEWWRCSASVHSNGEVLVGDMVQRGRIAYAERQASLWDNLARQADYLFRMTNPNYKKQF</sequence>
<gene>
    <name evidence="3" type="ORF">JR316_009015</name>
</gene>
<dbReference type="InterPro" id="IPR040521">
    <property type="entry name" value="KDZ"/>
</dbReference>
<proteinExistence type="predicted"/>
<feature type="domain" description="CxC2-like cysteine cluster KDZ transposase-associated" evidence="2">
    <location>
        <begin position="314"/>
        <end position="393"/>
    </location>
</feature>
<evidence type="ECO:0000313" key="3">
    <source>
        <dbReference type="EMBL" id="KAG5165436.1"/>
    </source>
</evidence>